<feature type="chain" id="PRO_5046032306" description="Copper-binding protein" evidence="1">
    <location>
        <begin position="21"/>
        <end position="195"/>
    </location>
</feature>
<dbReference type="RefSeq" id="WP_213671131.1">
    <property type="nucleotide sequence ID" value="NZ_JAHCDA010000003.1"/>
</dbReference>
<evidence type="ECO:0000313" key="3">
    <source>
        <dbReference type="Proteomes" id="UP000766336"/>
    </source>
</evidence>
<proteinExistence type="predicted"/>
<evidence type="ECO:0000256" key="1">
    <source>
        <dbReference type="SAM" id="SignalP"/>
    </source>
</evidence>
<dbReference type="EMBL" id="JAHCDA010000003">
    <property type="protein sequence ID" value="MBS7812423.1"/>
    <property type="molecule type" value="Genomic_DNA"/>
</dbReference>
<comment type="caution">
    <text evidence="2">The sequence shown here is derived from an EMBL/GenBank/DDBJ whole genome shotgun (WGS) entry which is preliminary data.</text>
</comment>
<reference evidence="2 3" key="1">
    <citation type="submission" date="2021-05" db="EMBL/GenBank/DDBJ databases">
        <title>Roseococcus sp. XZZS9, whole genome shotgun sequencing project.</title>
        <authorList>
            <person name="Zhao G."/>
            <person name="Shen L."/>
        </authorList>
    </citation>
    <scope>NUCLEOTIDE SEQUENCE [LARGE SCALE GENOMIC DNA]</scope>
    <source>
        <strain evidence="2 3">XZZS9</strain>
    </source>
</reference>
<feature type="signal peptide" evidence="1">
    <location>
        <begin position="1"/>
        <end position="20"/>
    </location>
</feature>
<accession>A0ABS5QGB9</accession>
<evidence type="ECO:0000313" key="2">
    <source>
        <dbReference type="EMBL" id="MBS7812423.1"/>
    </source>
</evidence>
<keyword evidence="1" id="KW-0732">Signal</keyword>
<sequence length="195" mass="20158">MRLFRFGLVAGLLVAAPVLAQTPSAAGAAPQGASITRTMTATATVESIDRTTRQIILRREDGSLETVVAGPQVRNLAQVHAGDTVVLEFGEALIAALANPADGAGPVGAGEAAARTAPGQRPGVAAAEGVRARVTINSVNRRTGAVTFTGPAGEQRTVRPQNPDMAAFARSLRAGQEVDIVYGRSVALRVEPMRR</sequence>
<name>A0ABS5QGB9_9PROT</name>
<gene>
    <name evidence="2" type="ORF">KHU32_15845</name>
</gene>
<dbReference type="Proteomes" id="UP000766336">
    <property type="component" value="Unassembled WGS sequence"/>
</dbReference>
<keyword evidence="3" id="KW-1185">Reference proteome</keyword>
<organism evidence="2 3">
    <name type="scientific">Roseococcus pinisoli</name>
    <dbReference type="NCBI Taxonomy" id="2835040"/>
    <lineage>
        <taxon>Bacteria</taxon>
        <taxon>Pseudomonadati</taxon>
        <taxon>Pseudomonadota</taxon>
        <taxon>Alphaproteobacteria</taxon>
        <taxon>Acetobacterales</taxon>
        <taxon>Roseomonadaceae</taxon>
        <taxon>Roseococcus</taxon>
    </lineage>
</organism>
<protein>
    <recommendedName>
        <fullName evidence="4">Copper-binding protein</fullName>
    </recommendedName>
</protein>
<evidence type="ECO:0008006" key="4">
    <source>
        <dbReference type="Google" id="ProtNLM"/>
    </source>
</evidence>